<dbReference type="FunFam" id="2.10.25.10:FF:000009">
    <property type="entry name" value="Low-density lipoprotein receptor isoform 1"/>
    <property type="match status" value="1"/>
</dbReference>
<dbReference type="InterPro" id="IPR000742">
    <property type="entry name" value="EGF"/>
</dbReference>
<dbReference type="Proteomes" id="UP000007635">
    <property type="component" value="Chromosome XV"/>
</dbReference>
<reference evidence="19" key="2">
    <citation type="submission" date="2025-08" db="UniProtKB">
        <authorList>
            <consortium name="Ensembl"/>
        </authorList>
    </citation>
    <scope>IDENTIFICATION</scope>
</reference>
<dbReference type="Pfam" id="PF00059">
    <property type="entry name" value="Lectin_C"/>
    <property type="match status" value="1"/>
</dbReference>
<dbReference type="InterPro" id="IPR016186">
    <property type="entry name" value="C-type_lectin-like/link_sf"/>
</dbReference>
<evidence type="ECO:0000256" key="13">
    <source>
        <dbReference type="ARBA" id="ARBA00023180"/>
    </source>
</evidence>
<dbReference type="InterPro" id="IPR026823">
    <property type="entry name" value="cEGF"/>
</dbReference>
<keyword evidence="20" id="KW-1185">Reference proteome</keyword>
<dbReference type="SUPFAM" id="SSF57184">
    <property type="entry name" value="Growth factor receptor domain"/>
    <property type="match status" value="1"/>
</dbReference>
<dbReference type="CDD" id="cd00054">
    <property type="entry name" value="EGF_CA"/>
    <property type="match status" value="1"/>
</dbReference>
<evidence type="ECO:0000256" key="8">
    <source>
        <dbReference type="ARBA" id="ARBA00022737"/>
    </source>
</evidence>
<evidence type="ECO:0000256" key="10">
    <source>
        <dbReference type="ARBA" id="ARBA00023136"/>
    </source>
</evidence>
<dbReference type="Pfam" id="PF12662">
    <property type="entry name" value="cEGF"/>
    <property type="match status" value="1"/>
</dbReference>
<evidence type="ECO:0000313" key="19">
    <source>
        <dbReference type="Ensembl" id="ENSGACP00000058207.1"/>
    </source>
</evidence>
<dbReference type="PANTHER" id="PTHR14789">
    <property type="entry name" value="CHONDROLECTIN VARIANT CHODLFDELTAE"/>
    <property type="match status" value="1"/>
</dbReference>
<evidence type="ECO:0000256" key="2">
    <source>
        <dbReference type="ARBA" id="ARBA00022536"/>
    </source>
</evidence>
<name>A0AAQ4R6K2_GASAC</name>
<keyword evidence="2 14" id="KW-0245">EGF-like domain</keyword>
<dbReference type="Pfam" id="PF07645">
    <property type="entry name" value="EGF_CA"/>
    <property type="match status" value="1"/>
</dbReference>
<reference evidence="19 20" key="1">
    <citation type="journal article" date="2021" name="G3 (Bethesda)">
        <title>Improved contiguity of the threespine stickleback genome using long-read sequencing.</title>
        <authorList>
            <person name="Nath S."/>
            <person name="Shaw D.E."/>
            <person name="White M.A."/>
        </authorList>
    </citation>
    <scope>NUCLEOTIDE SEQUENCE [LARGE SCALE GENOMIC DNA]</scope>
    <source>
        <strain evidence="19 20">Lake Benthic</strain>
    </source>
</reference>
<dbReference type="Gene3D" id="2.10.25.10">
    <property type="entry name" value="Laminin"/>
    <property type="match status" value="4"/>
</dbReference>
<evidence type="ECO:0000256" key="12">
    <source>
        <dbReference type="ARBA" id="ARBA00023170"/>
    </source>
</evidence>
<dbReference type="Pfam" id="PF14670">
    <property type="entry name" value="FXa_inhibition"/>
    <property type="match status" value="1"/>
</dbReference>
<dbReference type="InterPro" id="IPR001304">
    <property type="entry name" value="C-type_lectin-like"/>
</dbReference>
<evidence type="ECO:0000256" key="11">
    <source>
        <dbReference type="ARBA" id="ARBA00023157"/>
    </source>
</evidence>
<dbReference type="SUPFAM" id="SSF56436">
    <property type="entry name" value="C-type lectin-like"/>
    <property type="match status" value="1"/>
</dbReference>
<evidence type="ECO:0000256" key="7">
    <source>
        <dbReference type="ARBA" id="ARBA00022734"/>
    </source>
</evidence>
<dbReference type="PROSITE" id="PS50041">
    <property type="entry name" value="C_TYPE_LECTIN_2"/>
    <property type="match status" value="1"/>
</dbReference>
<dbReference type="GO" id="GO:0016020">
    <property type="term" value="C:membrane"/>
    <property type="evidence" value="ECO:0007669"/>
    <property type="project" value="UniProtKB-SubCell"/>
</dbReference>
<feature type="domain" description="EGF-like" evidence="17">
    <location>
        <begin position="365"/>
        <end position="403"/>
    </location>
</feature>
<comment type="subcellular location">
    <subcellularLocation>
        <location evidence="1">Membrane</location>
        <topology evidence="1">Single-pass type I membrane protein</topology>
    </subcellularLocation>
</comment>
<keyword evidence="4" id="KW-0254">Endocytosis</keyword>
<dbReference type="InterPro" id="IPR049883">
    <property type="entry name" value="NOTCH1_EGF-like"/>
</dbReference>
<dbReference type="InterPro" id="IPR018097">
    <property type="entry name" value="EGF_Ca-bd_CS"/>
</dbReference>
<dbReference type="SMART" id="SM00181">
    <property type="entry name" value="EGF"/>
    <property type="match status" value="4"/>
</dbReference>
<accession>A0AAQ4R6K2</accession>
<dbReference type="InterPro" id="IPR009030">
    <property type="entry name" value="Growth_fac_rcpt_cys_sf"/>
</dbReference>
<feature type="domain" description="C-type lectin" evidence="18">
    <location>
        <begin position="38"/>
        <end position="170"/>
    </location>
</feature>
<keyword evidence="9 16" id="KW-1133">Transmembrane helix</keyword>
<dbReference type="GO" id="GO:0006897">
    <property type="term" value="P:endocytosis"/>
    <property type="evidence" value="ECO:0007669"/>
    <property type="project" value="UniProtKB-KW"/>
</dbReference>
<dbReference type="SMART" id="SM00034">
    <property type="entry name" value="CLECT"/>
    <property type="match status" value="1"/>
</dbReference>
<dbReference type="PANTHER" id="PTHR14789:SF8">
    <property type="entry name" value="C-TYPE LECTIN DOMAIN FAMILY 14 MEMBER A PRECURSOR-RELATED"/>
    <property type="match status" value="1"/>
</dbReference>
<dbReference type="PROSITE" id="PS01186">
    <property type="entry name" value="EGF_2"/>
    <property type="match status" value="2"/>
</dbReference>
<dbReference type="AlphaFoldDB" id="A0AAQ4R6K2"/>
<evidence type="ECO:0008006" key="21">
    <source>
        <dbReference type="Google" id="ProtNLM"/>
    </source>
</evidence>
<keyword evidence="11" id="KW-1015">Disulfide bond</keyword>
<proteinExistence type="predicted"/>
<dbReference type="SMART" id="SM00179">
    <property type="entry name" value="EGF_CA"/>
    <property type="match status" value="3"/>
</dbReference>
<evidence type="ECO:0000256" key="15">
    <source>
        <dbReference type="SAM" id="MobiDB-lite"/>
    </source>
</evidence>
<dbReference type="GO" id="GO:0030246">
    <property type="term" value="F:carbohydrate binding"/>
    <property type="evidence" value="ECO:0007669"/>
    <property type="project" value="UniProtKB-KW"/>
</dbReference>
<dbReference type="PROSITE" id="PS50026">
    <property type="entry name" value="EGF_3"/>
    <property type="match status" value="1"/>
</dbReference>
<dbReference type="InterPro" id="IPR000152">
    <property type="entry name" value="EGF-type_Asp/Asn_hydroxyl_site"/>
</dbReference>
<evidence type="ECO:0000256" key="6">
    <source>
        <dbReference type="ARBA" id="ARBA00022729"/>
    </source>
</evidence>
<reference evidence="19" key="3">
    <citation type="submission" date="2025-09" db="UniProtKB">
        <authorList>
            <consortium name="Ensembl"/>
        </authorList>
    </citation>
    <scope>IDENTIFICATION</scope>
</reference>
<dbReference type="PROSITE" id="PS00010">
    <property type="entry name" value="ASX_HYDROXYL"/>
    <property type="match status" value="2"/>
</dbReference>
<dbReference type="SUPFAM" id="SSF57196">
    <property type="entry name" value="EGF/Laminin"/>
    <property type="match status" value="1"/>
</dbReference>
<evidence type="ECO:0000256" key="1">
    <source>
        <dbReference type="ARBA" id="ARBA00004479"/>
    </source>
</evidence>
<dbReference type="PROSITE" id="PS01187">
    <property type="entry name" value="EGF_CA"/>
    <property type="match status" value="1"/>
</dbReference>
<evidence type="ECO:0000256" key="3">
    <source>
        <dbReference type="ARBA" id="ARBA00022553"/>
    </source>
</evidence>
<dbReference type="GO" id="GO:0005509">
    <property type="term" value="F:calcium ion binding"/>
    <property type="evidence" value="ECO:0007669"/>
    <property type="project" value="InterPro"/>
</dbReference>
<feature type="transmembrane region" description="Helical" evidence="16">
    <location>
        <begin position="488"/>
        <end position="512"/>
    </location>
</feature>
<keyword evidence="13" id="KW-0325">Glycoprotein</keyword>
<evidence type="ECO:0000259" key="17">
    <source>
        <dbReference type="PROSITE" id="PS50026"/>
    </source>
</evidence>
<dbReference type="Ensembl" id="ENSGACT00000043177.1">
    <property type="protein sequence ID" value="ENSGACP00000058207.1"/>
    <property type="gene ID" value="ENSGACG00000027372.1"/>
</dbReference>
<keyword evidence="8" id="KW-0677">Repeat</keyword>
<dbReference type="InterPro" id="IPR051505">
    <property type="entry name" value="C-type_lectin_domain"/>
</dbReference>
<evidence type="ECO:0000256" key="16">
    <source>
        <dbReference type="SAM" id="Phobius"/>
    </source>
</evidence>
<keyword evidence="3" id="KW-0597">Phosphoprotein</keyword>
<evidence type="ECO:0000256" key="4">
    <source>
        <dbReference type="ARBA" id="ARBA00022583"/>
    </source>
</evidence>
<feature type="region of interest" description="Disordered" evidence="15">
    <location>
        <begin position="415"/>
        <end position="439"/>
    </location>
</feature>
<dbReference type="InterPro" id="IPR001881">
    <property type="entry name" value="EGF-like_Ca-bd_dom"/>
</dbReference>
<keyword evidence="7" id="KW-0430">Lectin</keyword>
<protein>
    <recommendedName>
        <fullName evidence="21">CD248 molecule, endosialin a</fullName>
    </recommendedName>
</protein>
<dbReference type="GeneTree" id="ENSGT00940000167312"/>
<evidence type="ECO:0000256" key="14">
    <source>
        <dbReference type="PROSITE-ProRule" id="PRU00076"/>
    </source>
</evidence>
<comment type="caution">
    <text evidence="14">Lacks conserved residue(s) required for the propagation of feature annotation.</text>
</comment>
<keyword evidence="12" id="KW-0675">Receptor</keyword>
<evidence type="ECO:0000256" key="9">
    <source>
        <dbReference type="ARBA" id="ARBA00022989"/>
    </source>
</evidence>
<organism evidence="19 20">
    <name type="scientific">Gasterosteus aculeatus aculeatus</name>
    <name type="common">three-spined stickleback</name>
    <dbReference type="NCBI Taxonomy" id="481459"/>
    <lineage>
        <taxon>Eukaryota</taxon>
        <taxon>Metazoa</taxon>
        <taxon>Chordata</taxon>
        <taxon>Craniata</taxon>
        <taxon>Vertebrata</taxon>
        <taxon>Euteleostomi</taxon>
        <taxon>Actinopterygii</taxon>
        <taxon>Neopterygii</taxon>
        <taxon>Teleostei</taxon>
        <taxon>Neoteleostei</taxon>
        <taxon>Acanthomorphata</taxon>
        <taxon>Eupercaria</taxon>
        <taxon>Perciformes</taxon>
        <taxon>Cottioidei</taxon>
        <taxon>Gasterosteales</taxon>
        <taxon>Gasterosteidae</taxon>
        <taxon>Gasterosteus</taxon>
    </lineage>
</organism>
<evidence type="ECO:0000256" key="5">
    <source>
        <dbReference type="ARBA" id="ARBA00022692"/>
    </source>
</evidence>
<dbReference type="PRINTS" id="PR00907">
    <property type="entry name" value="THRMBOMODULN"/>
</dbReference>
<dbReference type="InterPro" id="IPR016187">
    <property type="entry name" value="CTDL_fold"/>
</dbReference>
<evidence type="ECO:0000313" key="20">
    <source>
        <dbReference type="Proteomes" id="UP000007635"/>
    </source>
</evidence>
<keyword evidence="5 16" id="KW-0812">Transmembrane</keyword>
<keyword evidence="10 16" id="KW-0472">Membrane</keyword>
<sequence>MCCQTKQACSGFFPPVHIVALIVSFEGFFGAEHETLCTSNACFTLHMDKVRFNEASEYCSDNGGYLMTVKNQEEEGVLRSLLSQIQTHPLDEALWIGLKLHSGNCVLADQSLRGFKWESGDQDSNYSNWEKEPLPTCTERCAMIHFTKSGQSQLKWTDKHCKQTAFYACAFYFKGMCRPLALVGPGKITYTAPFSEEPLRSDMQLFPLATYAVISCDDKPPHDQPSVCLAMDNTYRWHRPGPFCKTGKRYCETNNGGCEHLCRQDAEEVRCFCREGYDLDEDGLACRLKAVCGVETCEHQCVITESGYSCRCPEGFELEVNQRNCSDVDECKSRACGDRLCLNTHGSYTCECRGGYRMVAGECVDIDECTHTGCEHSCSNSVGSFSCNCNEGFSLSADGHSCSCPRGSHVDADGSTCAPDVTETSTPPADGPPDEEENFTESLTGTTVELQHQSPHTDATFLDLGNDTHGDPGSNTSSVAGFANSVNFRVIVCVLGSVIPLLLLVTLTVVLFRCRRSKKEAKKSSTADGYCWVPSGLDQRLEKLYDSILTDDL</sequence>
<keyword evidence="6" id="KW-0732">Signal</keyword>
<evidence type="ECO:0000259" key="18">
    <source>
        <dbReference type="PROSITE" id="PS50041"/>
    </source>
</evidence>
<dbReference type="Gene3D" id="3.10.100.10">
    <property type="entry name" value="Mannose-Binding Protein A, subunit A"/>
    <property type="match status" value="1"/>
</dbReference>